<dbReference type="PANTHER" id="PTHR46830">
    <property type="entry name" value="TRANSFERASE, PUTATIVE-RELATED"/>
    <property type="match status" value="1"/>
</dbReference>
<accession>A0A9X6NGS1</accession>
<dbReference type="OrthoDB" id="409543at2759"/>
<keyword evidence="1" id="KW-0472">Membrane</keyword>
<keyword evidence="1" id="KW-1133">Transmembrane helix</keyword>
<gene>
    <name evidence="2" type="ORF">BV898_17169</name>
</gene>
<dbReference type="InterPro" id="IPR036514">
    <property type="entry name" value="SGNH_hydro_sf"/>
</dbReference>
<proteinExistence type="predicted"/>
<keyword evidence="1" id="KW-0812">Transmembrane</keyword>
<dbReference type="EMBL" id="MTYJ01000283">
    <property type="protein sequence ID" value="OWA52723.1"/>
    <property type="molecule type" value="Genomic_DNA"/>
</dbReference>
<keyword evidence="3" id="KW-1185">Reference proteome</keyword>
<dbReference type="AlphaFoldDB" id="A0A9X6NGS1"/>
<name>A0A9X6NGS1_HYPEX</name>
<reference evidence="3" key="1">
    <citation type="submission" date="2017-01" db="EMBL/GenBank/DDBJ databases">
        <title>Comparative genomics of anhydrobiosis in the tardigrade Hypsibius dujardini.</title>
        <authorList>
            <person name="Yoshida Y."/>
            <person name="Koutsovoulos G."/>
            <person name="Laetsch D."/>
            <person name="Stevens L."/>
            <person name="Kumar S."/>
            <person name="Horikawa D."/>
            <person name="Ishino K."/>
            <person name="Komine S."/>
            <person name="Tomita M."/>
            <person name="Blaxter M."/>
            <person name="Arakawa K."/>
        </authorList>
    </citation>
    <scope>NUCLEOTIDE SEQUENCE [LARGE SCALE GENOMIC DNA]</scope>
    <source>
        <strain evidence="3">Z151</strain>
    </source>
</reference>
<dbReference type="SUPFAM" id="SSF52266">
    <property type="entry name" value="SGNH hydrolase"/>
    <property type="match status" value="1"/>
</dbReference>
<feature type="transmembrane region" description="Helical" evidence="1">
    <location>
        <begin position="6"/>
        <end position="25"/>
    </location>
</feature>
<dbReference type="PANTHER" id="PTHR46830:SF1">
    <property type="entry name" value="ALPHA-1,4-N-ACETYLGLUCOSAMINYLTRANSFERASE"/>
    <property type="match status" value="1"/>
</dbReference>
<dbReference type="Gene3D" id="3.40.50.1110">
    <property type="entry name" value="SGNH hydrolase"/>
    <property type="match status" value="1"/>
</dbReference>
<evidence type="ECO:0000313" key="2">
    <source>
        <dbReference type="EMBL" id="OWA52723.1"/>
    </source>
</evidence>
<comment type="caution">
    <text evidence="2">The sequence shown here is derived from an EMBL/GenBank/DDBJ whole genome shotgun (WGS) entry which is preliminary data.</text>
</comment>
<organism evidence="2 3">
    <name type="scientific">Hypsibius exemplaris</name>
    <name type="common">Freshwater tardigrade</name>
    <dbReference type="NCBI Taxonomy" id="2072580"/>
    <lineage>
        <taxon>Eukaryota</taxon>
        <taxon>Metazoa</taxon>
        <taxon>Ecdysozoa</taxon>
        <taxon>Tardigrada</taxon>
        <taxon>Eutardigrada</taxon>
        <taxon>Parachela</taxon>
        <taxon>Hypsibioidea</taxon>
        <taxon>Hypsibiidae</taxon>
        <taxon>Hypsibius</taxon>
    </lineage>
</organism>
<sequence length="749" mass="83955">MPSQDFLKILAVICLMGITVVFFSLNSPSYSRHPPEIISNIRSWAFSSETNESSEGASITVSPARSTVSSVGTTVLPAITTVAQASTRVLPGAGTSTRTSCGRLLTDEEIFEDSFGVKRLRSQGCFMQNYTAPTPLTSRCFTSLSHHQSKTNSSQGVRIVLIGDSRMRQLQHKLNWLITGNWTDIDNAKGDRIRQPAPLVCDEPLGGNKVETGQCNLTLSVPSLNLTVQRWWATMVEPGMAHFFLTRILAAVNDSGQLPSIVIINSGAWLLKSVCHEKRLTTENCTGEYRKIISHIKPLIMRLSALTSVIWTPQTPVAKGDWSMESNKLVPVFNEIASELLEDTNVHFWWSSRQAYERFSDTPDGLHWGSRTLIHNAQVVMNYLCNAADLLKILAVICLMGIPLVFFSWNSPSYSRHPPEVISNIRSWALSSETNQSSKGASITVSTARSTISSVGTTILPAITTVAQFFTSFTTISPARTTVALVTTRLQMEVPAEPLYVHYVLFQRTPLQPKEVSFLDCVSVLAVLKNLRPDAVYIHTNAPDFWPFDPCNQVIKNWTGVELVPAHRSFVIGGRRVHHIQHEADVLKLQLLQQYGGLALDFDVYLINGTRFREVYRAYPCVLSGEAKVHNKLNIGFVACRKGAAYPTMLLREDYLADYRPDEWVYNSGIRPHQLYHQHEEMGYVAEGISDRPDYEQRHEFLHGPQRKHRWTDKIAHHSFRRGEGAYDAKSMETDNSSMGDMLRWIVKG</sequence>
<protein>
    <submittedName>
        <fullName evidence="2">Uncharacterized protein</fullName>
    </submittedName>
</protein>
<evidence type="ECO:0000256" key="1">
    <source>
        <dbReference type="SAM" id="Phobius"/>
    </source>
</evidence>
<dbReference type="Proteomes" id="UP000192578">
    <property type="component" value="Unassembled WGS sequence"/>
</dbReference>
<evidence type="ECO:0000313" key="3">
    <source>
        <dbReference type="Proteomes" id="UP000192578"/>
    </source>
</evidence>